<dbReference type="PANTHER" id="PTHR43717">
    <property type="entry name" value="ANAEROBIC NITRIC OXIDE REDUCTASE FLAVORUBREDOXIN"/>
    <property type="match status" value="1"/>
</dbReference>
<organism evidence="3 4">
    <name type="scientific">Holdemanella biformis</name>
    <dbReference type="NCBI Taxonomy" id="1735"/>
    <lineage>
        <taxon>Bacteria</taxon>
        <taxon>Bacillati</taxon>
        <taxon>Bacillota</taxon>
        <taxon>Erysipelotrichia</taxon>
        <taxon>Erysipelotrichales</taxon>
        <taxon>Erysipelotrichaceae</taxon>
        <taxon>Holdemanella</taxon>
    </lineage>
</organism>
<dbReference type="GeneID" id="66579752"/>
<dbReference type="InterPro" id="IPR001279">
    <property type="entry name" value="Metallo-B-lactamas"/>
</dbReference>
<dbReference type="GO" id="GO:0046872">
    <property type="term" value="F:metal ion binding"/>
    <property type="evidence" value="ECO:0007669"/>
    <property type="project" value="InterPro"/>
</dbReference>
<dbReference type="Pfam" id="PF00258">
    <property type="entry name" value="Flavodoxin_1"/>
    <property type="match status" value="1"/>
</dbReference>
<proteinExistence type="inferred from homology"/>
<dbReference type="GO" id="GO:0010181">
    <property type="term" value="F:FMN binding"/>
    <property type="evidence" value="ECO:0007669"/>
    <property type="project" value="InterPro"/>
</dbReference>
<dbReference type="GO" id="GO:0009055">
    <property type="term" value="F:electron transfer activity"/>
    <property type="evidence" value="ECO:0007669"/>
    <property type="project" value="InterPro"/>
</dbReference>
<evidence type="ECO:0000313" key="3">
    <source>
        <dbReference type="EMBL" id="RGU90976.1"/>
    </source>
</evidence>
<dbReference type="PROSITE" id="PS50902">
    <property type="entry name" value="FLAVODOXIN_LIKE"/>
    <property type="match status" value="1"/>
</dbReference>
<feature type="domain" description="Flavodoxin-like" evidence="2">
    <location>
        <begin position="254"/>
        <end position="392"/>
    </location>
</feature>
<name>A0A395W647_9FIRM</name>
<dbReference type="InterPro" id="IPR036866">
    <property type="entry name" value="RibonucZ/Hydroxyglut_hydro"/>
</dbReference>
<dbReference type="InterPro" id="IPR045761">
    <property type="entry name" value="ODP_dom"/>
</dbReference>
<dbReference type="Proteomes" id="UP000265489">
    <property type="component" value="Unassembled WGS sequence"/>
</dbReference>
<evidence type="ECO:0000313" key="4">
    <source>
        <dbReference type="Proteomes" id="UP000265489"/>
    </source>
</evidence>
<dbReference type="RefSeq" id="WP_118325387.1">
    <property type="nucleotide sequence ID" value="NZ_QRYH01000013.1"/>
</dbReference>
<dbReference type="InterPro" id="IPR016440">
    <property type="entry name" value="Rubredoxin-O_OxRdtase"/>
</dbReference>
<reference evidence="3 4" key="1">
    <citation type="submission" date="2018-08" db="EMBL/GenBank/DDBJ databases">
        <title>A genome reference for cultivated species of the human gut microbiota.</title>
        <authorList>
            <person name="Zou Y."/>
            <person name="Xue W."/>
            <person name="Luo G."/>
        </authorList>
    </citation>
    <scope>NUCLEOTIDE SEQUENCE [LARGE SCALE GENOMIC DNA]</scope>
    <source>
        <strain evidence="3 4">AF15-20</strain>
    </source>
</reference>
<dbReference type="SUPFAM" id="SSF52218">
    <property type="entry name" value="Flavoproteins"/>
    <property type="match status" value="1"/>
</dbReference>
<dbReference type="Gene3D" id="3.60.15.10">
    <property type="entry name" value="Ribonuclease Z/Hydroxyacylglutathione hydrolase-like"/>
    <property type="match status" value="1"/>
</dbReference>
<accession>A0A395W647</accession>
<comment type="caution">
    <text evidence="3">The sequence shown here is derived from an EMBL/GenBank/DDBJ whole genome shotgun (WGS) entry which is preliminary data.</text>
</comment>
<dbReference type="PIRSF" id="PIRSF005243">
    <property type="entry name" value="ROO"/>
    <property type="match status" value="1"/>
</dbReference>
<sequence>MKRAKKIIDNVYWVGVRDLNNRHFHGDLYPIDEGCTYNAYLVVDDEVTLFDTVEEEFTEELLERVESVLQGREIDNIVVQHTEPDHSGGFKKVYAKYPNAKVYASISGKKNMIEQYFDQVPYQVVKTNDTINTGKYDFVFVEMQMIHWPDNMLTYCPQLKTVFSNDAFGQHIVNFNLTDEGLDKAYCLKQAKEYFANIVLPYTTPVQAKLNLILGMNLDIEYIMPAHGIIWKDYIGDIIETYKGIAAQKTENKAVIVYESVWKHTQQIAESLAEGFSDAGMDVKVYKLSDTKSSIVMREIMDAKVVCIGSGTYNNVMAPSVAAFLEHIRPCKLKNKKGLAFAAYGWFNQVAKEIDTRMQQSGIESCHDVINQCYTPSDDQLEDYYNIAKEIAKKWTI</sequence>
<comment type="similarity">
    <text evidence="1">In the N-terminal section; belongs to the zinc metallo-hydrolase group 3 family.</text>
</comment>
<dbReference type="InterPro" id="IPR029039">
    <property type="entry name" value="Flavoprotein-like_sf"/>
</dbReference>
<dbReference type="SUPFAM" id="SSF56281">
    <property type="entry name" value="Metallo-hydrolase/oxidoreductase"/>
    <property type="match status" value="1"/>
</dbReference>
<dbReference type="CDD" id="cd07709">
    <property type="entry name" value="flavodiiron_proteins_MBL-fold"/>
    <property type="match status" value="1"/>
</dbReference>
<dbReference type="InterPro" id="IPR008254">
    <property type="entry name" value="Flavodoxin/NO_synth"/>
</dbReference>
<protein>
    <submittedName>
        <fullName evidence="3">FprA family A-type flavoprotein</fullName>
    </submittedName>
</protein>
<evidence type="ECO:0000256" key="1">
    <source>
        <dbReference type="ARBA" id="ARBA00007121"/>
    </source>
</evidence>
<evidence type="ECO:0000259" key="2">
    <source>
        <dbReference type="PROSITE" id="PS50902"/>
    </source>
</evidence>
<dbReference type="EMBL" id="QRYQ01000014">
    <property type="protein sequence ID" value="RGU90976.1"/>
    <property type="molecule type" value="Genomic_DNA"/>
</dbReference>
<gene>
    <name evidence="3" type="ORF">DWW32_08005</name>
</gene>
<dbReference type="Pfam" id="PF19583">
    <property type="entry name" value="ODP"/>
    <property type="match status" value="1"/>
</dbReference>
<dbReference type="SMART" id="SM00849">
    <property type="entry name" value="Lactamase_B"/>
    <property type="match status" value="1"/>
</dbReference>
<dbReference type="GO" id="GO:0016651">
    <property type="term" value="F:oxidoreductase activity, acting on NAD(P)H"/>
    <property type="evidence" value="ECO:0007669"/>
    <property type="project" value="UniProtKB-ARBA"/>
</dbReference>
<dbReference type="PANTHER" id="PTHR43717:SF1">
    <property type="entry name" value="ANAEROBIC NITRIC OXIDE REDUCTASE FLAVORUBREDOXIN"/>
    <property type="match status" value="1"/>
</dbReference>
<dbReference type="AlphaFoldDB" id="A0A395W647"/>
<dbReference type="Gene3D" id="3.40.50.360">
    <property type="match status" value="1"/>
</dbReference>